<dbReference type="KEGG" id="sapo:SAPIO_CDS1819"/>
<feature type="domain" description="PKS/mFAS DH" evidence="11">
    <location>
        <begin position="908"/>
        <end position="1227"/>
    </location>
</feature>
<keyword evidence="3" id="KW-0808">Transferase</keyword>
<feature type="domain" description="Carrier" evidence="9">
    <location>
        <begin position="2395"/>
        <end position="2470"/>
    </location>
</feature>
<dbReference type="Gene3D" id="3.40.47.10">
    <property type="match status" value="1"/>
</dbReference>
<dbReference type="Gene3D" id="3.30.70.3290">
    <property type="match status" value="1"/>
</dbReference>
<dbReference type="InterPro" id="IPR016035">
    <property type="entry name" value="Acyl_Trfase/lysoPLipase"/>
</dbReference>
<dbReference type="SMART" id="SM00827">
    <property type="entry name" value="PKS_AT"/>
    <property type="match status" value="1"/>
</dbReference>
<dbReference type="GeneID" id="27720891"/>
<dbReference type="InterPro" id="IPR014030">
    <property type="entry name" value="Ketoacyl_synth_N"/>
</dbReference>
<dbReference type="InterPro" id="IPR013968">
    <property type="entry name" value="PKS_KR"/>
</dbReference>
<dbReference type="Gene3D" id="3.40.50.720">
    <property type="entry name" value="NAD(P)-binding Rossmann-like Domain"/>
    <property type="match status" value="2"/>
</dbReference>
<evidence type="ECO:0000256" key="3">
    <source>
        <dbReference type="ARBA" id="ARBA00022679"/>
    </source>
</evidence>
<dbReference type="InterPro" id="IPR018201">
    <property type="entry name" value="Ketoacyl_synth_AS"/>
</dbReference>
<dbReference type="InterPro" id="IPR049900">
    <property type="entry name" value="PKS_mFAS_DH"/>
</dbReference>
<dbReference type="InterPro" id="IPR036736">
    <property type="entry name" value="ACP-like_sf"/>
</dbReference>
<dbReference type="SUPFAM" id="SSF55048">
    <property type="entry name" value="Probable ACP-binding domain of malonyl-CoA ACP transacylase"/>
    <property type="match status" value="1"/>
</dbReference>
<feature type="domain" description="Ketosynthase family 3 (KS3)" evidence="10">
    <location>
        <begin position="5"/>
        <end position="455"/>
    </location>
</feature>
<dbReference type="Gene3D" id="3.10.129.110">
    <property type="entry name" value="Polyketide synthase dehydratase"/>
    <property type="match status" value="1"/>
</dbReference>
<dbReference type="GO" id="GO:0044550">
    <property type="term" value="P:secondary metabolite biosynthetic process"/>
    <property type="evidence" value="ECO:0007669"/>
    <property type="project" value="UniProtKB-ARBA"/>
</dbReference>
<dbReference type="SMART" id="SM00825">
    <property type="entry name" value="PKS_KS"/>
    <property type="match status" value="1"/>
</dbReference>
<accession>A0A084GDT6</accession>
<keyword evidence="2" id="KW-0597">Phosphoprotein</keyword>
<dbReference type="InterPro" id="IPR011032">
    <property type="entry name" value="GroES-like_sf"/>
</dbReference>
<dbReference type="SUPFAM" id="SSF50129">
    <property type="entry name" value="GroES-like"/>
    <property type="match status" value="1"/>
</dbReference>
<dbReference type="SMART" id="SM00822">
    <property type="entry name" value="PKS_KR"/>
    <property type="match status" value="1"/>
</dbReference>
<dbReference type="InterPro" id="IPR029063">
    <property type="entry name" value="SAM-dependent_MTases_sf"/>
</dbReference>
<evidence type="ECO:0000256" key="1">
    <source>
        <dbReference type="ARBA" id="ARBA00022450"/>
    </source>
</evidence>
<reference evidence="12 13" key="1">
    <citation type="journal article" date="2014" name="Genome Announc.">
        <title>Draft genome sequence of the pathogenic fungus Scedosporium apiospermum.</title>
        <authorList>
            <person name="Vandeputte P."/>
            <person name="Ghamrawi S."/>
            <person name="Rechenmann M."/>
            <person name="Iltis A."/>
            <person name="Giraud S."/>
            <person name="Fleury M."/>
            <person name="Thornton C."/>
            <person name="Delhaes L."/>
            <person name="Meyer W."/>
            <person name="Papon N."/>
            <person name="Bouchara J.P."/>
        </authorList>
    </citation>
    <scope>NUCLEOTIDE SEQUENCE [LARGE SCALE GENOMIC DNA]</scope>
    <source>
        <strain evidence="12 13">IHEM 14462</strain>
    </source>
</reference>
<dbReference type="Pfam" id="PF13602">
    <property type="entry name" value="ADH_zinc_N_2"/>
    <property type="match status" value="1"/>
</dbReference>
<dbReference type="SUPFAM" id="SSF47336">
    <property type="entry name" value="ACP-like"/>
    <property type="match status" value="1"/>
</dbReference>
<dbReference type="Pfam" id="PF00698">
    <property type="entry name" value="Acyl_transf_1"/>
    <property type="match status" value="1"/>
</dbReference>
<dbReference type="Pfam" id="PF21089">
    <property type="entry name" value="PKS_DH_N"/>
    <property type="match status" value="1"/>
</dbReference>
<dbReference type="SMART" id="SM00826">
    <property type="entry name" value="PKS_DH"/>
    <property type="match status" value="1"/>
</dbReference>
<dbReference type="EMBL" id="JOWA01000077">
    <property type="protein sequence ID" value="KEZ45498.1"/>
    <property type="molecule type" value="Genomic_DNA"/>
</dbReference>
<dbReference type="SMART" id="SM00823">
    <property type="entry name" value="PKS_PP"/>
    <property type="match status" value="1"/>
</dbReference>
<dbReference type="CDD" id="cd02440">
    <property type="entry name" value="AdoMet_MTases"/>
    <property type="match status" value="1"/>
</dbReference>
<evidence type="ECO:0000259" key="10">
    <source>
        <dbReference type="PROSITE" id="PS52004"/>
    </source>
</evidence>
<dbReference type="GO" id="GO:0016491">
    <property type="term" value="F:oxidoreductase activity"/>
    <property type="evidence" value="ECO:0007669"/>
    <property type="project" value="UniProtKB-KW"/>
</dbReference>
<dbReference type="InterPro" id="IPR050091">
    <property type="entry name" value="PKS_NRPS_Biosynth_Enz"/>
</dbReference>
<dbReference type="PANTHER" id="PTHR43775">
    <property type="entry name" value="FATTY ACID SYNTHASE"/>
    <property type="match status" value="1"/>
</dbReference>
<dbReference type="Pfam" id="PF14765">
    <property type="entry name" value="PS-DH"/>
    <property type="match status" value="1"/>
</dbReference>
<dbReference type="Pfam" id="PF00550">
    <property type="entry name" value="PP-binding"/>
    <property type="match status" value="1"/>
</dbReference>
<name>A0A084GDT6_PSEDA</name>
<evidence type="ECO:0000256" key="7">
    <source>
        <dbReference type="ARBA" id="ARBA00023315"/>
    </source>
</evidence>
<dbReference type="InterPro" id="IPR001227">
    <property type="entry name" value="Ac_transferase_dom_sf"/>
</dbReference>
<dbReference type="InterPro" id="IPR020841">
    <property type="entry name" value="PKS_Beta-ketoAc_synthase_dom"/>
</dbReference>
<feature type="region of interest" description="N-terminal hotdog fold" evidence="8">
    <location>
        <begin position="908"/>
        <end position="1044"/>
    </location>
</feature>
<evidence type="ECO:0000256" key="8">
    <source>
        <dbReference type="PROSITE-ProRule" id="PRU01363"/>
    </source>
</evidence>
<dbReference type="PROSITE" id="PS52004">
    <property type="entry name" value="KS3_2"/>
    <property type="match status" value="1"/>
</dbReference>
<dbReference type="RefSeq" id="XP_016645297.1">
    <property type="nucleotide sequence ID" value="XM_016785000.1"/>
</dbReference>
<feature type="active site" description="Proton donor; for dehydratase activity" evidence="8">
    <location>
        <position position="1136"/>
    </location>
</feature>
<keyword evidence="13" id="KW-1185">Reference proteome</keyword>
<dbReference type="SUPFAM" id="SSF52151">
    <property type="entry name" value="FabD/lysophospholipase-like"/>
    <property type="match status" value="1"/>
</dbReference>
<dbReference type="Gene3D" id="3.90.180.10">
    <property type="entry name" value="Medium-chain alcohol dehydrogenases, catalytic domain"/>
    <property type="match status" value="1"/>
</dbReference>
<comment type="caution">
    <text evidence="12">The sequence shown here is derived from an EMBL/GenBank/DDBJ whole genome shotgun (WGS) entry which is preliminary data.</text>
</comment>
<proteinExistence type="predicted"/>
<dbReference type="Gene3D" id="3.40.366.10">
    <property type="entry name" value="Malonyl-Coenzyme A Acyl Carrier Protein, domain 2"/>
    <property type="match status" value="2"/>
</dbReference>
<protein>
    <submittedName>
        <fullName evidence="12">LovF</fullName>
    </submittedName>
</protein>
<evidence type="ECO:0000313" key="13">
    <source>
        <dbReference type="Proteomes" id="UP000028545"/>
    </source>
</evidence>
<keyword evidence="1" id="KW-0596">Phosphopantetheine</keyword>
<keyword evidence="4" id="KW-0521">NADP</keyword>
<evidence type="ECO:0000256" key="5">
    <source>
        <dbReference type="ARBA" id="ARBA00023002"/>
    </source>
</evidence>
<dbReference type="InterPro" id="IPR049551">
    <property type="entry name" value="PKS_DH_C"/>
</dbReference>
<evidence type="ECO:0000259" key="9">
    <source>
        <dbReference type="PROSITE" id="PS50075"/>
    </source>
</evidence>
<dbReference type="Pfam" id="PF08659">
    <property type="entry name" value="KR"/>
    <property type="match status" value="1"/>
</dbReference>
<dbReference type="GO" id="GO:0004315">
    <property type="term" value="F:3-oxoacyl-[acyl-carrier-protein] synthase activity"/>
    <property type="evidence" value="ECO:0007669"/>
    <property type="project" value="InterPro"/>
</dbReference>
<dbReference type="InterPro" id="IPR042104">
    <property type="entry name" value="PKS_dehydratase_sf"/>
</dbReference>
<evidence type="ECO:0000259" key="11">
    <source>
        <dbReference type="PROSITE" id="PS52019"/>
    </source>
</evidence>
<dbReference type="VEuPathDB" id="FungiDB:SAPIO_CDS1819"/>
<dbReference type="SUPFAM" id="SSF53335">
    <property type="entry name" value="S-adenosyl-L-methionine-dependent methyltransferases"/>
    <property type="match status" value="1"/>
</dbReference>
<dbReference type="InterPro" id="IPR020807">
    <property type="entry name" value="PKS_DH"/>
</dbReference>
<evidence type="ECO:0000313" key="12">
    <source>
        <dbReference type="EMBL" id="KEZ45498.1"/>
    </source>
</evidence>
<dbReference type="InterPro" id="IPR049552">
    <property type="entry name" value="PKS_DH_N"/>
</dbReference>
<dbReference type="InterPro" id="IPR036291">
    <property type="entry name" value="NAD(P)-bd_dom_sf"/>
</dbReference>
<dbReference type="GO" id="GO:0004312">
    <property type="term" value="F:fatty acid synthase activity"/>
    <property type="evidence" value="ECO:0007669"/>
    <property type="project" value="TreeGrafter"/>
</dbReference>
<dbReference type="Pfam" id="PF08242">
    <property type="entry name" value="Methyltransf_12"/>
    <property type="match status" value="1"/>
</dbReference>
<dbReference type="Proteomes" id="UP000028545">
    <property type="component" value="Unassembled WGS sequence"/>
</dbReference>
<feature type="active site" description="Proton acceptor; for dehydratase activity" evidence="8">
    <location>
        <position position="940"/>
    </location>
</feature>
<dbReference type="InterPro" id="IPR016039">
    <property type="entry name" value="Thiolase-like"/>
</dbReference>
<dbReference type="SUPFAM" id="SSF51735">
    <property type="entry name" value="NAD(P)-binding Rossmann-fold domains"/>
    <property type="match status" value="2"/>
</dbReference>
<dbReference type="CDD" id="cd05195">
    <property type="entry name" value="enoyl_red"/>
    <property type="match status" value="1"/>
</dbReference>
<dbReference type="InterPro" id="IPR057326">
    <property type="entry name" value="KR_dom"/>
</dbReference>
<evidence type="ECO:0000256" key="4">
    <source>
        <dbReference type="ARBA" id="ARBA00022857"/>
    </source>
</evidence>
<sequence>MASSDIPIAIVGMACRFSGDATGPEKLWDMLANGRCGWSEISETRFATKGLYHPNGERIGSTNVRGGHFLKEDPAVFDAPFFNLSAEVASTLDPQYRLTLEIVYEAMESAGITLSDFQGSDTSVYAGCMVRDYHDTLARDPDTLPRYFMTGNAATMASNRVSHFYDLHGPSMTIDTGCSTTLTALHLACQNLRARESGASVVTGASLMLNPDVFVSMSSIGFLSPDGISYAFDHRANGYGRGEGVAAIILKRLDDAIAAGDPIRAIIRGTALNQDGKTPTITTPSQEAQEELMRTCYRQAGVDPAETGYVEAHGTGTPTGDPIELRAISNVIGAASRANDRSQPLLVGSVKTAIGHTEAASGLASIIKVVLGLEKGLVPPNCNFKRQNEKLDLSGWNVTVGQNTPPSSPSSVCIATDLSRFPQPLVPWPLKGSVRRASINNFGFGGANAPVIIEEYRPEPTQPSTLTINHDPIPGANGAGKSITISNTTNGKNGTSQDTSRVFALRARDEESSYTLGERRSVFPWVAAYSASCVPSLAAALACDKFAPVRTPPQPRLGFVFNGQGAQSYSMGRELIHSYPVFKTSLEALDGYIKEMGARWSLMEELCRDEDTTNVRNLEYSLPLCCAIQIALVDLLRSWGVHPTAVTGHSSGEVAAAYAAGALDARSAIAIPYLRGALSAETENIIGKGGMMAIGLGREKSEAYISRVRDGKVGVACVNSQNRVTASGDISAIAELEDLLAMDEVFCRRLRNHLADLQRLATPEYWNDNMLGVVEFAASFRNMCISGQSADRSGSSQNVDVAIELGPHGSLGGPIQDLLTLPELNGSKISYLNCLVRKKNAIETMQTLVCELLRKGYPVDLKAVNFPGLSRDVRVLHDLPEYPWNHTTRFWHEPRVNKAWRQRNDPPHDILGTYQSSANSSTPTWRNILRTSDLPWLRDHVVGSNIIFPGAGYVCMAIEAASMLTRRKCPGREIIGYNLRDVQFVNALVIPDVEGQEVQLTMSQCSESSLGTSGWQEFRVYSVTGDNIWSEHCHGSIRVQFTTGNDTDSDLIDDLKFTTTKRDTKSTTYIRRVDPEDVWAALRSVGIRHGPAFQNMSTVVSNRKESVVTFSVAGASSPSSGKLQTTECLVHPTTLDSVFQAAYTVLPGLGTNLDSPFVPRSIKRLCLRQDIKNDSGHQFETHLHKGPQSSQSFQTNLAVFDGDDPSSDAVLEIQGLAYQSLDGAGNAPKHGEASNICSTIRWGQDLSFSKSRHALDHLKYPTDDLEIATMMKLRRAVVYYIQDAIRSLTDEDAQNLEWHHAKHYEWMKTQLALASKNNLGSESSNVNGEMIQRIGPRILPLLRREITPLELMLEGGLLYRYYLRALKWDRSTRQIAELVKTVAHKHPRAKILEIGGGTGGGTQAILDALGRDGDDEGALFGQYDFTDVSPGFFEAARKRFEPWKDLMTFRKLDIENDPAQQGFDCGSYDIIVACQVLHATRSMDNTMGNVRRLLKPGGKFVLIETTQDSLDVFLAFGFLPGWWLSEEEERKTSPSLTVLFWDKVLRRTGFTGLDYELRDCEDKEFYSFSVMMSTAKPNPPIYHHNVVLVCASDSPPLDWLHSIQAELSTVIGTPPEIKTLNSVCAQGKTCIYLGDLNKVILADMDADQFAAVKEMATACEGLLWVTRGGSIESEEPEASISHGLLRTLRHEYRGKRYVTLDVSPQRSPWTPETAAAICDVLSAAFDSSSESLTRDWEYCERQGFIHVPRLFTSKTPNDYVGRSDTVFLEPTIEPLSTLDSPVRLRRGVLGGQDTPLFIEEVSRRPDDELPPGYLEVSPKAFGLNTHDPVATGILDPLEGGASLEASECSGVITCLSSEAANRGFNVGDRVCCLLFDGWTSRSRVHWSSAAKIPDDMTFEVAATLPASLVAAYISLLEVAKLDKGEAVLIHSAGSELGQSAIKLCCWIGADIYAIVDTKRTCQLLMETLQIPESNILSSRHVSFSSAIMEKTNGKGVDVVLNSLPGPDIQESFDCLGDFGRFIELGKADLGYHNQLSKATFRPNTAFNAVDLVAWASRRPEIVCRALNEVVRLAHEKFVAVTESITTYPISCLAEALSSMQTGQHRGKVVITVGDSDLVSLRGDVSYLIVGGMGGIGRSFCEWMVERGAKNLIIMSRNASMDNFLAELQCNARAVACDVSDETQLARALASCADMPPIRGVFQAAMVLQDSVFEQMTLDGFKAVVAPKILGSRNLHRQFPDVDFFVMFSSILGVTGSPGQANYTAGGAYQDSLARFRRARGLHAVCIDLSMVQSVGYVAGDHRISNRLSQNGITMLQEEEVHRILDHALLHPHNEQIVTGIKPRSSGADGHDGGWLQDSRFDALRCRESSHQAAATPVEKDAKLRGLLSSEMSFGEASSSILGGLSKEIMNMFGTEEVDVSKDLTAHGVDSLVAVEIRNWLVAQTGVELSILDLIQSKSLTELAELVAVQLAYRAEGRDVVVNGLKDGVHT</sequence>
<keyword evidence="7" id="KW-0012">Acyltransferase</keyword>
<dbReference type="Pfam" id="PF00109">
    <property type="entry name" value="ketoacyl-synt"/>
    <property type="match status" value="1"/>
</dbReference>
<dbReference type="PROSITE" id="PS52019">
    <property type="entry name" value="PKS_MFAS_DH"/>
    <property type="match status" value="1"/>
</dbReference>
<dbReference type="PROSITE" id="PS00606">
    <property type="entry name" value="KS3_1"/>
    <property type="match status" value="1"/>
</dbReference>
<dbReference type="Gene3D" id="3.40.50.150">
    <property type="entry name" value="Vaccinia Virus protein VP39"/>
    <property type="match status" value="1"/>
</dbReference>
<dbReference type="SMART" id="SM00829">
    <property type="entry name" value="PKS_ER"/>
    <property type="match status" value="1"/>
</dbReference>
<keyword evidence="6" id="KW-0511">Multifunctional enzyme</keyword>
<dbReference type="OMA" id="FSIPICA"/>
<dbReference type="HOGENOM" id="CLU_000022_31_0_1"/>
<dbReference type="InterPro" id="IPR016036">
    <property type="entry name" value="Malonyl_transacylase_ACP-bd"/>
</dbReference>
<dbReference type="PROSITE" id="PS50075">
    <property type="entry name" value="CARRIER"/>
    <property type="match status" value="1"/>
</dbReference>
<dbReference type="InterPro" id="IPR020806">
    <property type="entry name" value="PKS_PP-bd"/>
</dbReference>
<dbReference type="Pfam" id="PF23114">
    <property type="entry name" value="NAD-bd_HRPKS_sdrA"/>
    <property type="match status" value="1"/>
</dbReference>
<dbReference type="GO" id="GO:0006633">
    <property type="term" value="P:fatty acid biosynthetic process"/>
    <property type="evidence" value="ECO:0007669"/>
    <property type="project" value="InterPro"/>
</dbReference>
<evidence type="ECO:0000256" key="2">
    <source>
        <dbReference type="ARBA" id="ARBA00022553"/>
    </source>
</evidence>
<dbReference type="InterPro" id="IPR056501">
    <property type="entry name" value="NAD-bd_HRPKS_sdrA"/>
</dbReference>
<dbReference type="CDD" id="cd00833">
    <property type="entry name" value="PKS"/>
    <property type="match status" value="1"/>
</dbReference>
<dbReference type="InterPro" id="IPR009081">
    <property type="entry name" value="PP-bd_ACP"/>
</dbReference>
<dbReference type="OrthoDB" id="329835at2759"/>
<organism evidence="12 13">
    <name type="scientific">Pseudallescheria apiosperma</name>
    <name type="common">Scedosporium apiospermum</name>
    <dbReference type="NCBI Taxonomy" id="563466"/>
    <lineage>
        <taxon>Eukaryota</taxon>
        <taxon>Fungi</taxon>
        <taxon>Dikarya</taxon>
        <taxon>Ascomycota</taxon>
        <taxon>Pezizomycotina</taxon>
        <taxon>Sordariomycetes</taxon>
        <taxon>Hypocreomycetidae</taxon>
        <taxon>Microascales</taxon>
        <taxon>Microascaceae</taxon>
        <taxon>Scedosporium</taxon>
    </lineage>
</organism>
<dbReference type="Pfam" id="PF02801">
    <property type="entry name" value="Ketoacyl-synt_C"/>
    <property type="match status" value="1"/>
</dbReference>
<dbReference type="InterPro" id="IPR014043">
    <property type="entry name" value="Acyl_transferase_dom"/>
</dbReference>
<gene>
    <name evidence="12" type="ORF">SAPIO_CDS1819</name>
</gene>
<dbReference type="GO" id="GO:0031177">
    <property type="term" value="F:phosphopantetheine binding"/>
    <property type="evidence" value="ECO:0007669"/>
    <property type="project" value="InterPro"/>
</dbReference>
<dbReference type="PANTHER" id="PTHR43775:SF29">
    <property type="entry name" value="ASPERFURANONE POLYKETIDE SYNTHASE AFOG-RELATED"/>
    <property type="match status" value="1"/>
</dbReference>
<feature type="region of interest" description="C-terminal hotdog fold" evidence="8">
    <location>
        <begin position="1068"/>
        <end position="1227"/>
    </location>
</feature>
<dbReference type="InterPro" id="IPR014031">
    <property type="entry name" value="Ketoacyl_synth_C"/>
</dbReference>
<keyword evidence="5" id="KW-0560">Oxidoreductase</keyword>
<dbReference type="Gene3D" id="1.10.1200.10">
    <property type="entry name" value="ACP-like"/>
    <property type="match status" value="1"/>
</dbReference>
<dbReference type="SUPFAM" id="SSF53901">
    <property type="entry name" value="Thiolase-like"/>
    <property type="match status" value="1"/>
</dbReference>
<dbReference type="InterPro" id="IPR020843">
    <property type="entry name" value="ER"/>
</dbReference>
<dbReference type="InterPro" id="IPR013217">
    <property type="entry name" value="Methyltransf_12"/>
</dbReference>
<evidence type="ECO:0000256" key="6">
    <source>
        <dbReference type="ARBA" id="ARBA00023268"/>
    </source>
</evidence>